<keyword evidence="2" id="KW-0646">Protease inhibitor</keyword>
<dbReference type="eggNOG" id="KOG2392">
    <property type="taxonomic scope" value="Eukaryota"/>
</dbReference>
<dbReference type="GO" id="GO:0004867">
    <property type="term" value="F:serine-type endopeptidase inhibitor activity"/>
    <property type="evidence" value="ECO:0007669"/>
    <property type="project" value="UniProtKB-KW"/>
</dbReference>
<reference evidence="6" key="1">
    <citation type="submission" date="2007-04" db="EMBL/GenBank/DDBJ databases">
        <title>Annotation of Pediculus humanus corporis strain USDA.</title>
        <authorList>
            <person name="Kirkness E."/>
            <person name="Hannick L."/>
            <person name="Hass B."/>
            <person name="Bruggner R."/>
            <person name="Lawson D."/>
            <person name="Bidwell S."/>
            <person name="Joardar V."/>
            <person name="Caler E."/>
            <person name="Walenz B."/>
            <person name="Inman J."/>
            <person name="Schobel S."/>
            <person name="Galinsky K."/>
            <person name="Amedeo P."/>
            <person name="Strausberg R."/>
        </authorList>
    </citation>
    <scope>NUCLEOTIDE SEQUENCE</scope>
    <source>
        <strain evidence="6">USDA</strain>
    </source>
</reference>
<organism>
    <name type="scientific">Pediculus humanus subsp. corporis</name>
    <name type="common">Body louse</name>
    <dbReference type="NCBI Taxonomy" id="121224"/>
    <lineage>
        <taxon>Eukaryota</taxon>
        <taxon>Metazoa</taxon>
        <taxon>Ecdysozoa</taxon>
        <taxon>Arthropoda</taxon>
        <taxon>Hexapoda</taxon>
        <taxon>Insecta</taxon>
        <taxon>Pterygota</taxon>
        <taxon>Neoptera</taxon>
        <taxon>Paraneoptera</taxon>
        <taxon>Psocodea</taxon>
        <taxon>Troctomorpha</taxon>
        <taxon>Phthiraptera</taxon>
        <taxon>Anoplura</taxon>
        <taxon>Pediculidae</taxon>
        <taxon>Pediculus</taxon>
    </lineage>
</organism>
<dbReference type="InterPro" id="IPR023796">
    <property type="entry name" value="Serpin_dom"/>
</dbReference>
<dbReference type="PANTHER" id="PTHR11461">
    <property type="entry name" value="SERINE PROTEASE INHIBITOR, SERPIN"/>
    <property type="match status" value="1"/>
</dbReference>
<reference evidence="6" key="2">
    <citation type="submission" date="2007-04" db="EMBL/GenBank/DDBJ databases">
        <title>The genome of the human body louse.</title>
        <authorList>
            <consortium name="The Human Body Louse Genome Consortium"/>
            <person name="Kirkness E."/>
            <person name="Walenz B."/>
            <person name="Hass B."/>
            <person name="Bruggner R."/>
            <person name="Strausberg R."/>
        </authorList>
    </citation>
    <scope>NUCLEOTIDE SEQUENCE</scope>
    <source>
        <strain evidence="6">USDA</strain>
    </source>
</reference>
<accession>E0VTF8</accession>
<dbReference type="Gene3D" id="3.30.497.10">
    <property type="entry name" value="Antithrombin, subunit I, domain 2"/>
    <property type="match status" value="1"/>
</dbReference>
<gene>
    <name evidence="7" type="primary">8230256</name>
    <name evidence="6" type="ORF">Phum_PHUM432060</name>
</gene>
<evidence type="ECO:0000256" key="1">
    <source>
        <dbReference type="ARBA" id="ARBA00009500"/>
    </source>
</evidence>
<protein>
    <submittedName>
        <fullName evidence="6 7">Serine protease inhibitor, putative</fullName>
        <ecNumber evidence="6">2.7.11.1</ecNumber>
    </submittedName>
</protein>
<evidence type="ECO:0000259" key="5">
    <source>
        <dbReference type="SMART" id="SM00093"/>
    </source>
</evidence>
<proteinExistence type="inferred from homology"/>
<evidence type="ECO:0000256" key="2">
    <source>
        <dbReference type="ARBA" id="ARBA00022690"/>
    </source>
</evidence>
<keyword evidence="6" id="KW-0808">Transferase</keyword>
<dbReference type="OrthoDB" id="9518664at2759"/>
<dbReference type="InterPro" id="IPR036186">
    <property type="entry name" value="Serpin_sf"/>
</dbReference>
<dbReference type="SUPFAM" id="SSF56574">
    <property type="entry name" value="Serpins"/>
    <property type="match status" value="1"/>
</dbReference>
<dbReference type="PANTHER" id="PTHR11461:SF211">
    <property type="entry name" value="GH10112P-RELATED"/>
    <property type="match status" value="1"/>
</dbReference>
<dbReference type="EnsemblMetazoa" id="PHUM432060-RA">
    <property type="protein sequence ID" value="PHUM432060-PA"/>
    <property type="gene ID" value="PHUM432060"/>
</dbReference>
<dbReference type="RefSeq" id="XP_002429402.1">
    <property type="nucleotide sequence ID" value="XM_002429357.1"/>
</dbReference>
<dbReference type="InterPro" id="IPR042178">
    <property type="entry name" value="Serpin_sf_1"/>
</dbReference>
<dbReference type="HOGENOM" id="CLU_023330_0_2_1"/>
<dbReference type="CTD" id="8230256"/>
<dbReference type="VEuPathDB" id="VectorBase:PHUM432060"/>
<dbReference type="EMBL" id="AAZO01005268">
    <property type="status" value="NOT_ANNOTATED_CDS"/>
    <property type="molecule type" value="Genomic_DNA"/>
</dbReference>
<keyword evidence="3" id="KW-0722">Serine protease inhibitor</keyword>
<dbReference type="GeneID" id="8230256"/>
<name>E0VTF8_PEDHC</name>
<dbReference type="GO" id="GO:0005615">
    <property type="term" value="C:extracellular space"/>
    <property type="evidence" value="ECO:0007669"/>
    <property type="project" value="InterPro"/>
</dbReference>
<keyword evidence="8" id="KW-1185">Reference proteome</keyword>
<dbReference type="Pfam" id="PF00079">
    <property type="entry name" value="Serpin"/>
    <property type="match status" value="1"/>
</dbReference>
<dbReference type="AlphaFoldDB" id="E0VTF8"/>
<reference evidence="7" key="3">
    <citation type="submission" date="2021-02" db="UniProtKB">
        <authorList>
            <consortium name="EnsemblMetazoa"/>
        </authorList>
    </citation>
    <scope>IDENTIFICATION</scope>
    <source>
        <strain evidence="7">USDA</strain>
    </source>
</reference>
<dbReference type="GO" id="GO:0004674">
    <property type="term" value="F:protein serine/threonine kinase activity"/>
    <property type="evidence" value="ECO:0007669"/>
    <property type="project" value="UniProtKB-EC"/>
</dbReference>
<comment type="similarity">
    <text evidence="1 4">Belongs to the serpin family.</text>
</comment>
<dbReference type="Gene3D" id="2.30.39.10">
    <property type="entry name" value="Alpha-1-antitrypsin, domain 1"/>
    <property type="match status" value="1"/>
</dbReference>
<dbReference type="InParanoid" id="E0VTF8"/>
<dbReference type="InterPro" id="IPR042185">
    <property type="entry name" value="Serpin_sf_2"/>
</dbReference>
<dbReference type="OMA" id="PGMINEF"/>
<dbReference type="EC" id="2.7.11.1" evidence="6"/>
<dbReference type="Proteomes" id="UP000009046">
    <property type="component" value="Unassembled WGS sequence"/>
</dbReference>
<dbReference type="EMBL" id="DS235763">
    <property type="protein sequence ID" value="EEB16664.1"/>
    <property type="molecule type" value="Genomic_DNA"/>
</dbReference>
<evidence type="ECO:0000256" key="4">
    <source>
        <dbReference type="RuleBase" id="RU000411"/>
    </source>
</evidence>
<evidence type="ECO:0000313" key="8">
    <source>
        <dbReference type="Proteomes" id="UP000009046"/>
    </source>
</evidence>
<sequence>MFDYNPGMINEFGTTQNLAYFVANLGLKTLRDLLTKQNNVIISPLNIYSCLDLLSFGAVGKTKEELENVLGPKNSNETLSNILIPTTNGTTYYSSSVFLDDNFTPRQEFLNLISANYDASVINVNMTNGEQTKNLINKWVSDKTNGTIKNLIQQSIDPTSRMIVVSALLFKGKWLQSFSPSATTKGKFIVDENTSVNVDLMNLIATVPVVKNPLLDAIGLPYKNPGMYMYLILPKAHGINNLKKLLSHLNVNSLKKLKSESVNEEIIIIIPKIKIDVQYSLTKPLNQAGLSAIFNPSQANFANLAVNDTNLFLSEIYHSVHFEMNEEGTIASAATASVLTKSSKFIFKASRPFILVITDDKNLILFMGAIINPH</sequence>
<dbReference type="KEGG" id="phu:Phum_PHUM432060"/>
<evidence type="ECO:0000313" key="7">
    <source>
        <dbReference type="EnsemblMetazoa" id="PHUM432060-PA"/>
    </source>
</evidence>
<evidence type="ECO:0000313" key="6">
    <source>
        <dbReference type="EMBL" id="EEB16664.1"/>
    </source>
</evidence>
<dbReference type="SMART" id="SM00093">
    <property type="entry name" value="SERPIN"/>
    <property type="match status" value="1"/>
</dbReference>
<feature type="domain" description="Serpin" evidence="5">
    <location>
        <begin position="27"/>
        <end position="373"/>
    </location>
</feature>
<dbReference type="CDD" id="cd00172">
    <property type="entry name" value="serpin"/>
    <property type="match status" value="1"/>
</dbReference>
<dbReference type="InterPro" id="IPR000215">
    <property type="entry name" value="Serpin_fam"/>
</dbReference>
<evidence type="ECO:0000256" key="3">
    <source>
        <dbReference type="ARBA" id="ARBA00022900"/>
    </source>
</evidence>